<comment type="caution">
    <text evidence="1">The sequence shown here is derived from an EMBL/GenBank/DDBJ whole genome shotgun (WGS) entry which is preliminary data.</text>
</comment>
<evidence type="ECO:0008006" key="3">
    <source>
        <dbReference type="Google" id="ProtNLM"/>
    </source>
</evidence>
<reference evidence="2" key="1">
    <citation type="journal article" date="2019" name="Int. J. Syst. Evol. Microbiol.">
        <title>The Global Catalogue of Microorganisms (GCM) 10K type strain sequencing project: providing services to taxonomists for standard genome sequencing and annotation.</title>
        <authorList>
            <consortium name="The Broad Institute Genomics Platform"/>
            <consortium name="The Broad Institute Genome Sequencing Center for Infectious Disease"/>
            <person name="Wu L."/>
            <person name="Ma J."/>
        </authorList>
    </citation>
    <scope>NUCLEOTIDE SEQUENCE [LARGE SCALE GENOMIC DNA]</scope>
    <source>
        <strain evidence="2">JCM 4733</strain>
    </source>
</reference>
<dbReference type="Proteomes" id="UP000653644">
    <property type="component" value="Unassembled WGS sequence"/>
</dbReference>
<evidence type="ECO:0000313" key="2">
    <source>
        <dbReference type="Proteomes" id="UP000653644"/>
    </source>
</evidence>
<keyword evidence="2" id="KW-1185">Reference proteome</keyword>
<dbReference type="RefSeq" id="WP_189890850.1">
    <property type="nucleotide sequence ID" value="NZ_BMVN01000024.1"/>
</dbReference>
<protein>
    <recommendedName>
        <fullName evidence="3">N-acetyltransferase domain-containing protein</fullName>
    </recommendedName>
</protein>
<evidence type="ECO:0000313" key="1">
    <source>
        <dbReference type="EMBL" id="GHA46090.1"/>
    </source>
</evidence>
<sequence>MPSTEFGARLSVGENGRWQKAGGGLAGGGIAVVPEVRGQGVASRASTSAWP</sequence>
<gene>
    <name evidence="1" type="ORF">GCM10010345_58220</name>
</gene>
<dbReference type="EMBL" id="BMVN01000024">
    <property type="protein sequence ID" value="GHA46090.1"/>
    <property type="molecule type" value="Genomic_DNA"/>
</dbReference>
<accession>A0ABQ3CY61</accession>
<name>A0ABQ3CY61_9ACTN</name>
<proteinExistence type="predicted"/>
<organism evidence="1 2">
    <name type="scientific">Streptomyces canarius</name>
    <dbReference type="NCBI Taxonomy" id="285453"/>
    <lineage>
        <taxon>Bacteria</taxon>
        <taxon>Bacillati</taxon>
        <taxon>Actinomycetota</taxon>
        <taxon>Actinomycetes</taxon>
        <taxon>Kitasatosporales</taxon>
        <taxon>Streptomycetaceae</taxon>
        <taxon>Streptomyces</taxon>
    </lineage>
</organism>